<dbReference type="Proteomes" id="UP000663829">
    <property type="component" value="Unassembled WGS sequence"/>
</dbReference>
<sequence>MGSGESKTIQHLKMQQEMLIKQHQELSQQMLEQQAENRKQQEAFAEQIVKIFLILLQSNSSDERVIREEKKTLEIEGVSYDIRQFVNRGGFGEIYKAQARGNNKMVAIKFLPNTTGIQDQIEREVNFLRATQKIQMTNHPVIEYYGCKTTNEGIYIAMELAHCDLYTFWIKRVSKASDMDKFVFGAIIIMYVLRALIFLEKLSIVHGDIKPQNLVIVESENYFCIKLIDFGTVEKLDTRRSQITVGADKAHTRFFASPEFLKRDRDNRISRRLHKKSDVWAAGIMFYYLLFDQMPFEDEFDYENFVNSPTAKEISVPEGGGYKAVLEILLKKDPEQRASAETTLKKENAIYSAIAEILEAKFYKVDDVCNITLSEEIRKELNSKTLAKVKVAQ</sequence>
<dbReference type="Pfam" id="PF00069">
    <property type="entry name" value="Pkinase"/>
    <property type="match status" value="1"/>
</dbReference>
<reference evidence="3" key="1">
    <citation type="submission" date="2021-02" db="EMBL/GenBank/DDBJ databases">
        <authorList>
            <person name="Nowell W R."/>
        </authorList>
    </citation>
    <scope>NUCLEOTIDE SEQUENCE</scope>
</reference>
<evidence type="ECO:0000256" key="1">
    <source>
        <dbReference type="SAM" id="Coils"/>
    </source>
</evidence>
<feature type="coiled-coil region" evidence="1">
    <location>
        <begin position="9"/>
        <end position="43"/>
    </location>
</feature>
<dbReference type="PANTHER" id="PTHR44167">
    <property type="entry name" value="OVARIAN-SPECIFIC SERINE/THREONINE-PROTEIN KINASE LOK-RELATED"/>
    <property type="match status" value="1"/>
</dbReference>
<dbReference type="GO" id="GO:0005634">
    <property type="term" value="C:nucleus"/>
    <property type="evidence" value="ECO:0007669"/>
    <property type="project" value="TreeGrafter"/>
</dbReference>
<proteinExistence type="predicted"/>
<dbReference type="InterPro" id="IPR000719">
    <property type="entry name" value="Prot_kinase_dom"/>
</dbReference>
<dbReference type="SUPFAM" id="SSF56112">
    <property type="entry name" value="Protein kinase-like (PK-like)"/>
    <property type="match status" value="1"/>
</dbReference>
<dbReference type="PROSITE" id="PS00108">
    <property type="entry name" value="PROTEIN_KINASE_ST"/>
    <property type="match status" value="1"/>
</dbReference>
<dbReference type="SMART" id="SM00220">
    <property type="entry name" value="S_TKc"/>
    <property type="match status" value="1"/>
</dbReference>
<comment type="caution">
    <text evidence="3">The sequence shown here is derived from an EMBL/GenBank/DDBJ whole genome shotgun (WGS) entry which is preliminary data.</text>
</comment>
<organism evidence="3 5">
    <name type="scientific">Didymodactylos carnosus</name>
    <dbReference type="NCBI Taxonomy" id="1234261"/>
    <lineage>
        <taxon>Eukaryota</taxon>
        <taxon>Metazoa</taxon>
        <taxon>Spiralia</taxon>
        <taxon>Gnathifera</taxon>
        <taxon>Rotifera</taxon>
        <taxon>Eurotatoria</taxon>
        <taxon>Bdelloidea</taxon>
        <taxon>Philodinida</taxon>
        <taxon>Philodinidae</taxon>
        <taxon>Didymodactylos</taxon>
    </lineage>
</organism>
<dbReference type="OrthoDB" id="10256774at2759"/>
<keyword evidence="1" id="KW-0175">Coiled coil</keyword>
<dbReference type="GO" id="GO:0044773">
    <property type="term" value="P:mitotic DNA damage checkpoint signaling"/>
    <property type="evidence" value="ECO:0007669"/>
    <property type="project" value="TreeGrafter"/>
</dbReference>
<accession>A0A815HAZ9</accession>
<evidence type="ECO:0000259" key="2">
    <source>
        <dbReference type="PROSITE" id="PS50011"/>
    </source>
</evidence>
<dbReference type="GO" id="GO:0004674">
    <property type="term" value="F:protein serine/threonine kinase activity"/>
    <property type="evidence" value="ECO:0007669"/>
    <property type="project" value="TreeGrafter"/>
</dbReference>
<dbReference type="GO" id="GO:0005524">
    <property type="term" value="F:ATP binding"/>
    <property type="evidence" value="ECO:0007669"/>
    <property type="project" value="InterPro"/>
</dbReference>
<dbReference type="PANTHER" id="PTHR44167:SF24">
    <property type="entry name" value="SERINE_THREONINE-PROTEIN KINASE CHK2"/>
    <property type="match status" value="1"/>
</dbReference>
<evidence type="ECO:0000313" key="3">
    <source>
        <dbReference type="EMBL" id="CAF1351580.1"/>
    </source>
</evidence>
<keyword evidence="5" id="KW-1185">Reference proteome</keyword>
<dbReference type="AlphaFoldDB" id="A0A815HAZ9"/>
<evidence type="ECO:0000313" key="5">
    <source>
        <dbReference type="Proteomes" id="UP000663829"/>
    </source>
</evidence>
<gene>
    <name evidence="3" type="ORF">GPM918_LOCUS30936</name>
    <name evidence="4" type="ORF">SRO942_LOCUS31566</name>
</gene>
<protein>
    <recommendedName>
        <fullName evidence="2">Protein kinase domain-containing protein</fullName>
    </recommendedName>
</protein>
<name>A0A815HAZ9_9BILA</name>
<dbReference type="EMBL" id="CAJNOQ010014934">
    <property type="protein sequence ID" value="CAF1351580.1"/>
    <property type="molecule type" value="Genomic_DNA"/>
</dbReference>
<dbReference type="InterPro" id="IPR008271">
    <property type="entry name" value="Ser/Thr_kinase_AS"/>
</dbReference>
<feature type="domain" description="Protein kinase" evidence="2">
    <location>
        <begin position="80"/>
        <end position="351"/>
    </location>
</feature>
<evidence type="ECO:0000313" key="4">
    <source>
        <dbReference type="EMBL" id="CAF4221976.1"/>
    </source>
</evidence>
<dbReference type="EMBL" id="CAJOBC010064681">
    <property type="protein sequence ID" value="CAF4221976.1"/>
    <property type="molecule type" value="Genomic_DNA"/>
</dbReference>
<dbReference type="Proteomes" id="UP000681722">
    <property type="component" value="Unassembled WGS sequence"/>
</dbReference>
<dbReference type="Gene3D" id="1.10.510.10">
    <property type="entry name" value="Transferase(Phosphotransferase) domain 1"/>
    <property type="match status" value="1"/>
</dbReference>
<dbReference type="PROSITE" id="PS50011">
    <property type="entry name" value="PROTEIN_KINASE_DOM"/>
    <property type="match status" value="1"/>
</dbReference>
<dbReference type="InterPro" id="IPR011009">
    <property type="entry name" value="Kinase-like_dom_sf"/>
</dbReference>